<dbReference type="Proteomes" id="UP000249757">
    <property type="component" value="Unassembled WGS sequence"/>
</dbReference>
<organism evidence="3 4">
    <name type="scientific">Pyrenophora tritici-repentis</name>
    <dbReference type="NCBI Taxonomy" id="45151"/>
    <lineage>
        <taxon>Eukaryota</taxon>
        <taxon>Fungi</taxon>
        <taxon>Dikarya</taxon>
        <taxon>Ascomycota</taxon>
        <taxon>Pezizomycotina</taxon>
        <taxon>Dothideomycetes</taxon>
        <taxon>Pleosporomycetidae</taxon>
        <taxon>Pleosporales</taxon>
        <taxon>Pleosporineae</taxon>
        <taxon>Pleosporaceae</taxon>
        <taxon>Pyrenophora</taxon>
    </lineage>
</organism>
<comment type="caution">
    <text evidence="3">The sequence shown here is derived from an EMBL/GenBank/DDBJ whole genome shotgun (WGS) entry which is preliminary data.</text>
</comment>
<dbReference type="AlphaFoldDB" id="A0A2W1EJ23"/>
<feature type="region of interest" description="Disordered" evidence="1">
    <location>
        <begin position="34"/>
        <end position="74"/>
    </location>
</feature>
<evidence type="ECO:0000256" key="1">
    <source>
        <dbReference type="SAM" id="MobiDB-lite"/>
    </source>
</evidence>
<reference evidence="4" key="1">
    <citation type="journal article" date="2022" name="Microb. Genom.">
        <title>A global pangenome for the wheat fungal pathogen Pyrenophora tritici-repentis and prediction of effector protein structural homology.</title>
        <authorList>
            <person name="Moolhuijzen P.M."/>
            <person name="See P.T."/>
            <person name="Shi G."/>
            <person name="Powell H.R."/>
            <person name="Cockram J."/>
            <person name="Jorgensen L.N."/>
            <person name="Benslimane H."/>
            <person name="Strelkov S.E."/>
            <person name="Turner J."/>
            <person name="Liu Z."/>
            <person name="Moffat C.S."/>
        </authorList>
    </citation>
    <scope>NUCLEOTIDE SEQUENCE [LARGE SCALE GENOMIC DNA]</scope>
</reference>
<sequence length="298" mass="33697">MGRYETIKAHTNVAISWIVETACAHGNGVRAFDDTQDQGATSTSVGSTVPKPGRLKGKARKEAKQNAQKSAGTTTYRVSTEEILRQGQYLQDLGVTIVMLSNVWCSFREAVRGRQKYADKFAQEQPEHQGNAGHVYFLDVLRRVTEMLSEVIQVQRISSSQNETQENSSRFSNLFEALSIDEVDEPIESQPHDDPVTDDSALKESNKPSTTRYEPAIDVSEELNLRWYCFRDEVISITGWVSQMWAGYTKSGNIKDLWLVTLLSDLAIEMIFKLYEELPEKLKTDEESTKVVNLLFEN</sequence>
<protein>
    <recommendedName>
        <fullName evidence="2">DUF6604 domain-containing protein</fullName>
    </recommendedName>
</protein>
<dbReference type="EMBL" id="NRDI02000007">
    <property type="protein sequence ID" value="KAI1515090.1"/>
    <property type="molecule type" value="Genomic_DNA"/>
</dbReference>
<feature type="compositionally biased region" description="Basic and acidic residues" evidence="1">
    <location>
        <begin position="190"/>
        <end position="206"/>
    </location>
</feature>
<dbReference type="InterPro" id="IPR046539">
    <property type="entry name" value="DUF6604"/>
</dbReference>
<proteinExistence type="predicted"/>
<feature type="compositionally biased region" description="Polar residues" evidence="1">
    <location>
        <begin position="37"/>
        <end position="47"/>
    </location>
</feature>
<evidence type="ECO:0000313" key="3">
    <source>
        <dbReference type="EMBL" id="KAI1515090.1"/>
    </source>
</evidence>
<dbReference type="PANTHER" id="PTHR38795">
    <property type="entry name" value="DUF6604 DOMAIN-CONTAINING PROTEIN"/>
    <property type="match status" value="1"/>
</dbReference>
<dbReference type="PANTHER" id="PTHR38795:SF1">
    <property type="entry name" value="DUF6604 DOMAIN-CONTAINING PROTEIN"/>
    <property type="match status" value="1"/>
</dbReference>
<feature type="domain" description="DUF6604" evidence="2">
    <location>
        <begin position="7"/>
        <end position="278"/>
    </location>
</feature>
<feature type="region of interest" description="Disordered" evidence="1">
    <location>
        <begin position="186"/>
        <end position="213"/>
    </location>
</feature>
<name>A0A2W1EJ23_9PLEO</name>
<feature type="compositionally biased region" description="Polar residues" evidence="1">
    <location>
        <begin position="65"/>
        <end position="74"/>
    </location>
</feature>
<evidence type="ECO:0000313" key="4">
    <source>
        <dbReference type="Proteomes" id="UP000249757"/>
    </source>
</evidence>
<gene>
    <name evidence="3" type="ORF">Ptr86124_006413</name>
</gene>
<dbReference type="Pfam" id="PF20253">
    <property type="entry name" value="DUF6604"/>
    <property type="match status" value="1"/>
</dbReference>
<accession>A0A2W1EJ23</accession>
<dbReference type="OrthoDB" id="5238236at2759"/>
<evidence type="ECO:0000259" key="2">
    <source>
        <dbReference type="Pfam" id="PF20253"/>
    </source>
</evidence>
<keyword evidence="4" id="KW-1185">Reference proteome</keyword>